<dbReference type="AlphaFoldDB" id="A0A3N4M7G8"/>
<feature type="region of interest" description="Disordered" evidence="1">
    <location>
        <begin position="309"/>
        <end position="328"/>
    </location>
</feature>
<dbReference type="Pfam" id="PF01026">
    <property type="entry name" value="TatD_DNase"/>
    <property type="match status" value="1"/>
</dbReference>
<proteinExistence type="predicted"/>
<dbReference type="Proteomes" id="UP000279089">
    <property type="component" value="Unassembled WGS sequence"/>
</dbReference>
<evidence type="ECO:0000313" key="3">
    <source>
        <dbReference type="Proteomes" id="UP000279089"/>
    </source>
</evidence>
<reference evidence="3" key="1">
    <citation type="submission" date="2018-11" db="EMBL/GenBank/DDBJ databases">
        <title>Chitinophaga lutea sp.nov., isolate from arsenic contaminated soil.</title>
        <authorList>
            <person name="Zong Y."/>
        </authorList>
    </citation>
    <scope>NUCLEOTIDE SEQUENCE [LARGE SCALE GENOMIC DNA]</scope>
    <source>
        <strain evidence="3">YLT18</strain>
    </source>
</reference>
<sequence length="328" mass="36738">MCCSAQLTEKDLVPQSLNPAYLDAIKGMRFFDPHVHMTSRTTDDYQAMADAGVAAIIEPAFWLGQPRTGVDTFRDYYSSLVGWERFRSSQFGIKHYCTIGLNSKEANNEALSEQVMEILPLFIYKEGVVGVGEIGFDDQTALEEKYYRAQLLLAKEAGLPVQIHTPHRDKKQGTQKSMDIAIEMGLDPHMVIVDHNNEETVKEVLDRGFWAAFTIYPFTKMGNERMVEVVKQYGTERIMVNSAADWGISDPLAVPKTAALMLERGISKADVELVTYRNAITAFAQSGQINEADFEQPGEIDQSLKYNGSTVLRGGQQPRPNKQSTIIR</sequence>
<dbReference type="PANTHER" id="PTHR42658">
    <property type="entry name" value="HYDROLASE TATD"/>
    <property type="match status" value="1"/>
</dbReference>
<evidence type="ECO:0000256" key="1">
    <source>
        <dbReference type="SAM" id="MobiDB-lite"/>
    </source>
</evidence>
<organism evidence="2 3">
    <name type="scientific">Chitinophaga barathri</name>
    <dbReference type="NCBI Taxonomy" id="1647451"/>
    <lineage>
        <taxon>Bacteria</taxon>
        <taxon>Pseudomonadati</taxon>
        <taxon>Bacteroidota</taxon>
        <taxon>Chitinophagia</taxon>
        <taxon>Chitinophagales</taxon>
        <taxon>Chitinophagaceae</taxon>
        <taxon>Chitinophaga</taxon>
    </lineage>
</organism>
<comment type="caution">
    <text evidence="2">The sequence shown here is derived from an EMBL/GenBank/DDBJ whole genome shotgun (WGS) entry which is preliminary data.</text>
</comment>
<keyword evidence="3" id="KW-1185">Reference proteome</keyword>
<gene>
    <name evidence="2" type="ORF">EG028_21590</name>
</gene>
<name>A0A3N4M7G8_9BACT</name>
<protein>
    <submittedName>
        <fullName evidence="2">Hydrolase TatD</fullName>
    </submittedName>
</protein>
<dbReference type="EMBL" id="RMBX01000012">
    <property type="protein sequence ID" value="RPD39208.1"/>
    <property type="molecule type" value="Genomic_DNA"/>
</dbReference>
<dbReference type="OrthoDB" id="9783157at2"/>
<feature type="compositionally biased region" description="Polar residues" evidence="1">
    <location>
        <begin position="318"/>
        <end position="328"/>
    </location>
</feature>
<keyword evidence="2" id="KW-0378">Hydrolase</keyword>
<dbReference type="PANTHER" id="PTHR42658:SF1">
    <property type="entry name" value="HYDROLASE TATD"/>
    <property type="match status" value="1"/>
</dbReference>
<evidence type="ECO:0000313" key="2">
    <source>
        <dbReference type="EMBL" id="RPD39208.1"/>
    </source>
</evidence>
<dbReference type="RefSeq" id="WP_120518357.1">
    <property type="nucleotide sequence ID" value="NZ_QXZY01000012.1"/>
</dbReference>
<dbReference type="GO" id="GO:0016788">
    <property type="term" value="F:hydrolase activity, acting on ester bonds"/>
    <property type="evidence" value="ECO:0007669"/>
    <property type="project" value="InterPro"/>
</dbReference>
<accession>A0A3N4M7G8</accession>
<dbReference type="InterPro" id="IPR012022">
    <property type="entry name" value="UCP005295"/>
</dbReference>
<dbReference type="Gene3D" id="3.20.20.140">
    <property type="entry name" value="Metal-dependent hydrolases"/>
    <property type="match status" value="1"/>
</dbReference>
<dbReference type="InterPro" id="IPR001130">
    <property type="entry name" value="TatD-like"/>
</dbReference>
<dbReference type="SUPFAM" id="SSF51556">
    <property type="entry name" value="Metallo-dependent hydrolases"/>
    <property type="match status" value="1"/>
</dbReference>
<dbReference type="InterPro" id="IPR032466">
    <property type="entry name" value="Metal_Hydrolase"/>
</dbReference>